<dbReference type="FunFam" id="2.30.310.10:FF:000004">
    <property type="entry name" value="Fibronectin-binding protein A"/>
    <property type="match status" value="1"/>
</dbReference>
<comment type="caution">
    <text evidence="7">The sequence shown here is derived from an EMBL/GenBank/DDBJ whole genome shotgun (WGS) entry which is preliminary data.</text>
</comment>
<evidence type="ECO:0000256" key="4">
    <source>
        <dbReference type="ARBA" id="ARBA00022917"/>
    </source>
</evidence>
<comment type="similarity">
    <text evidence="5">Belongs to the NEMF family.</text>
</comment>
<keyword evidence="2 5" id="KW-0699">rRNA-binding</keyword>
<comment type="subunit">
    <text evidence="5">Associates with stalled 50S ribosomal subunits. Binds to RqcP.</text>
</comment>
<evidence type="ECO:0000313" key="7">
    <source>
        <dbReference type="EMBL" id="PYZ93207.1"/>
    </source>
</evidence>
<keyword evidence="8" id="KW-1185">Reference proteome</keyword>
<dbReference type="AlphaFoldDB" id="A0A323TI38"/>
<dbReference type="GO" id="GO:1990112">
    <property type="term" value="C:RQC complex"/>
    <property type="evidence" value="ECO:0007669"/>
    <property type="project" value="TreeGrafter"/>
</dbReference>
<organism evidence="7 8">
    <name type="scientific">Salipaludibacillus keqinensis</name>
    <dbReference type="NCBI Taxonomy" id="2045207"/>
    <lineage>
        <taxon>Bacteria</taxon>
        <taxon>Bacillati</taxon>
        <taxon>Bacillota</taxon>
        <taxon>Bacilli</taxon>
        <taxon>Bacillales</taxon>
        <taxon>Bacillaceae</taxon>
    </lineage>
</organism>
<keyword evidence="3 5" id="KW-0694">RNA-binding</keyword>
<dbReference type="Proteomes" id="UP000248214">
    <property type="component" value="Unassembled WGS sequence"/>
</dbReference>
<evidence type="ECO:0000256" key="2">
    <source>
        <dbReference type="ARBA" id="ARBA00022730"/>
    </source>
</evidence>
<dbReference type="OrthoDB" id="9766163at2"/>
<name>A0A323TI38_9BACI</name>
<keyword evidence="5" id="KW-0175">Coiled coil</keyword>
<dbReference type="HAMAP" id="MF_00844_B">
    <property type="entry name" value="RqcH_B"/>
    <property type="match status" value="1"/>
</dbReference>
<dbReference type="EMBL" id="PDOD01000002">
    <property type="protein sequence ID" value="PYZ93207.1"/>
    <property type="molecule type" value="Genomic_DNA"/>
</dbReference>
<dbReference type="GO" id="GO:0043023">
    <property type="term" value="F:ribosomal large subunit binding"/>
    <property type="evidence" value="ECO:0007669"/>
    <property type="project" value="UniProtKB-UniRule"/>
</dbReference>
<dbReference type="Pfam" id="PF05833">
    <property type="entry name" value="NFACT_N"/>
    <property type="match status" value="1"/>
</dbReference>
<dbReference type="PANTHER" id="PTHR15239:SF6">
    <property type="entry name" value="RIBOSOME QUALITY CONTROL COMPLEX SUBUNIT NEMF"/>
    <property type="match status" value="1"/>
</dbReference>
<evidence type="ECO:0000256" key="3">
    <source>
        <dbReference type="ARBA" id="ARBA00022884"/>
    </source>
</evidence>
<dbReference type="GO" id="GO:0000049">
    <property type="term" value="F:tRNA binding"/>
    <property type="evidence" value="ECO:0007669"/>
    <property type="project" value="UniProtKB-UniRule"/>
</dbReference>
<dbReference type="InterPro" id="IPR051608">
    <property type="entry name" value="RQC_Subunit_NEMF"/>
</dbReference>
<dbReference type="PANTHER" id="PTHR15239">
    <property type="entry name" value="NUCLEAR EXPORT MEDIATOR FACTOR NEMF"/>
    <property type="match status" value="1"/>
</dbReference>
<dbReference type="GO" id="GO:0072344">
    <property type="term" value="P:rescue of stalled ribosome"/>
    <property type="evidence" value="ECO:0007669"/>
    <property type="project" value="UniProtKB-UniRule"/>
</dbReference>
<evidence type="ECO:0000313" key="8">
    <source>
        <dbReference type="Proteomes" id="UP000248214"/>
    </source>
</evidence>
<evidence type="ECO:0000256" key="5">
    <source>
        <dbReference type="HAMAP-Rule" id="MF_00844"/>
    </source>
</evidence>
<feature type="coiled-coil region" evidence="5">
    <location>
        <begin position="295"/>
        <end position="325"/>
    </location>
</feature>
<keyword evidence="1 5" id="KW-0820">tRNA-binding</keyword>
<sequence>MSFDGIVTKAVTDQLKETIVSGRIAKIHQPFPTDLMMTVRANGKNHSLFFSVNPSFARFHLTNIKFENPQEPPMFCMVLRKHLEGSILESIEQDGLERIITFSFKGRNELGDVSYKKLILELMGRHSNIIFLDKENDVILDSIKHIPPSVSQYRTVLPGQSYKEPPHQDKLNPLEMNEELLLKKLDYNRGKMDQQLRDQFSGLSPQVIKEILYQAKFTNRDTLPPAFLKVLAPVREQNYAPFMITNSAKDAFSVIPLDHLDGDRQQFDSVHEMLDRYFVDKAERDRVKQKAYDLERFLRNEYQKNKKKIAKLENTLKDADKAKKQQKYGELLTAHMHLVKPGQKEVSVIDYYDPDQKEITIPLNVQKSASDNAQQFFKKYHKLKNSVAYVEEQIKVATKEMDYLDTIIQQVEIASTRDLEDIREELENGGYLKKKSSGKKKKKPSKPTVDRFVSSEGVDLYVGKNNKQNEYLTNRLARQDDTWLHTKDIPGSHVIIRSQDFGEQTLLEAANLAAYFSKSRMSGQVPVDYTLIRHVKKPNGAKPGYVTYDNQTTVFVTPDEETVRQLKLNTEK</sequence>
<reference evidence="7 8" key="1">
    <citation type="submission" date="2017-10" db="EMBL/GenBank/DDBJ databases">
        <title>Bacillus sp. nov., a halophilic bacterium isolated from a Keqin Lake.</title>
        <authorList>
            <person name="Wang H."/>
        </authorList>
    </citation>
    <scope>NUCLEOTIDE SEQUENCE [LARGE SCALE GENOMIC DNA]</scope>
    <source>
        <strain evidence="7 8">KQ-12</strain>
    </source>
</reference>
<feature type="domain" description="NFACT RNA-binding" evidence="6">
    <location>
        <begin position="451"/>
        <end position="540"/>
    </location>
</feature>
<dbReference type="InterPro" id="IPR008532">
    <property type="entry name" value="NFACT_RNA-bd"/>
</dbReference>
<accession>A0A323TI38</accession>
<dbReference type="Gene3D" id="1.10.8.50">
    <property type="match status" value="1"/>
</dbReference>
<evidence type="ECO:0000259" key="6">
    <source>
        <dbReference type="Pfam" id="PF05670"/>
    </source>
</evidence>
<dbReference type="GO" id="GO:0019843">
    <property type="term" value="F:rRNA binding"/>
    <property type="evidence" value="ECO:0007669"/>
    <property type="project" value="UniProtKB-UniRule"/>
</dbReference>
<dbReference type="Gene3D" id="3.40.970.40">
    <property type="entry name" value="fibrinogen binding protein from staphylococcus aureus domain like"/>
    <property type="match status" value="1"/>
</dbReference>
<dbReference type="RefSeq" id="WP_110609237.1">
    <property type="nucleotide sequence ID" value="NZ_PDOD01000002.1"/>
</dbReference>
<protein>
    <recommendedName>
        <fullName evidence="5">Rqc2 homolog RqcH</fullName>
        <shortName evidence="5">RqcH</shortName>
    </recommendedName>
</protein>
<proteinExistence type="inferred from homology"/>
<evidence type="ECO:0000256" key="1">
    <source>
        <dbReference type="ARBA" id="ARBA00022555"/>
    </source>
</evidence>
<gene>
    <name evidence="5" type="primary">rqcH</name>
    <name evidence="7" type="ORF">CR194_08385</name>
</gene>
<dbReference type="Gene3D" id="2.30.310.10">
    <property type="entry name" value="ibrinogen binding protein from staphylococcus aureus domain"/>
    <property type="match status" value="1"/>
</dbReference>
<keyword evidence="4 5" id="KW-0648">Protein biosynthesis</keyword>
<comment type="function">
    <text evidence="5">Key component of the ribosome quality control system (RQC), a ribosome-associated complex that mediates the extraction of incompletely synthesized nascent chains from stalled ribosomes and their subsequent degradation. RqcH recruits Ala-charged tRNA, and with RqcP directs the elongation of stalled nascent chains on 50S ribosomal subunits, leading to non-templated C-terminal alanine extensions (Ala tail). The Ala tail promotes nascent chain degradation. May add between 1 and at least 8 Ala residues. Binds to stalled 50S ribosomal subunits.</text>
</comment>
<dbReference type="InterPro" id="IPR043682">
    <property type="entry name" value="RqcH_bacterial"/>
</dbReference>
<dbReference type="Pfam" id="PF05670">
    <property type="entry name" value="NFACT-R_1"/>
    <property type="match status" value="1"/>
</dbReference>